<evidence type="ECO:0000313" key="1">
    <source>
        <dbReference type="EMBL" id="AJE47971.1"/>
    </source>
</evidence>
<dbReference type="KEGG" id="cid:P73_3256"/>
<dbReference type="HOGENOM" id="CLU_2913984_0_0_5"/>
<keyword evidence="2" id="KW-1185">Reference proteome</keyword>
<dbReference type="Proteomes" id="UP000031521">
    <property type="component" value="Chromosome"/>
</dbReference>
<accession>A0A0B5E4J0</accession>
<sequence length="61" mass="6716">MGLAVAGVVRIADIEEEDTFGVQGSFHLIEDIHQGVNIAFDGLLMTKLTVETVISYPEIRR</sequence>
<name>A0A0B5E4J0_9RHOB</name>
<reference evidence="1 2" key="1">
    <citation type="journal article" date="2014" name="Int. J. Syst. Evol. Microbiol.">
        <title>Celeribacter indicus sp. nov., a polycyclic aromatic hydrocarbon-degrading bacterium from deep-sea sediment and reclassification of Huaishuia halophila as Celeribacter halophilus comb. nov.</title>
        <authorList>
            <person name="Lai Q."/>
            <person name="Cao J."/>
            <person name="Yuan J."/>
            <person name="Li F."/>
            <person name="Shao Z."/>
        </authorList>
    </citation>
    <scope>NUCLEOTIDE SEQUENCE [LARGE SCALE GENOMIC DNA]</scope>
    <source>
        <strain evidence="1">P73</strain>
    </source>
</reference>
<dbReference type="EMBL" id="CP004393">
    <property type="protein sequence ID" value="AJE47971.1"/>
    <property type="molecule type" value="Genomic_DNA"/>
</dbReference>
<dbReference type="STRING" id="1208324.P73_3256"/>
<organism evidence="1 2">
    <name type="scientific">Celeribacter indicus</name>
    <dbReference type="NCBI Taxonomy" id="1208324"/>
    <lineage>
        <taxon>Bacteria</taxon>
        <taxon>Pseudomonadati</taxon>
        <taxon>Pseudomonadota</taxon>
        <taxon>Alphaproteobacteria</taxon>
        <taxon>Rhodobacterales</taxon>
        <taxon>Roseobacteraceae</taxon>
        <taxon>Celeribacter</taxon>
    </lineage>
</organism>
<protein>
    <submittedName>
        <fullName evidence="1">Uncharacterized protein</fullName>
    </submittedName>
</protein>
<evidence type="ECO:0000313" key="2">
    <source>
        <dbReference type="Proteomes" id="UP000031521"/>
    </source>
</evidence>
<gene>
    <name evidence="1" type="ORF">P73_3256</name>
</gene>
<dbReference type="AlphaFoldDB" id="A0A0B5E4J0"/>
<proteinExistence type="predicted"/>